<gene>
    <name evidence="2" type="ORF">I302_01155</name>
    <name evidence="3" type="ORF">I302_102465</name>
</gene>
<dbReference type="Proteomes" id="UP000092730">
    <property type="component" value="Chromosome 1"/>
</dbReference>
<feature type="chain" id="PRO_5042335041" evidence="1">
    <location>
        <begin position="28"/>
        <end position="67"/>
    </location>
</feature>
<sequence>MSKLNILNLFWILLIVFFLASIPMAEAWNPYLACKATCNAGYLSCMSVYGNVQICNVALRSCFARCL</sequence>
<reference evidence="3" key="4">
    <citation type="submission" date="2024-02" db="EMBL/GenBank/DDBJ databases">
        <title>Comparative genomics of Cryptococcus and Kwoniella reveals pathogenesis evolution and contrasting modes of karyotype evolution via chromosome fusion or intercentromeric recombination.</title>
        <authorList>
            <person name="Coelho M.A."/>
            <person name="David-Palma M."/>
            <person name="Shea T."/>
            <person name="Bowers K."/>
            <person name="McGinley-Smith S."/>
            <person name="Mohammad A.W."/>
            <person name="Gnirke A."/>
            <person name="Yurkov A.M."/>
            <person name="Nowrousian M."/>
            <person name="Sun S."/>
            <person name="Cuomo C.A."/>
            <person name="Heitman J."/>
        </authorList>
    </citation>
    <scope>NUCLEOTIDE SEQUENCE</scope>
    <source>
        <strain evidence="3">CBS 10118</strain>
    </source>
</reference>
<feature type="signal peptide" evidence="1">
    <location>
        <begin position="1"/>
        <end position="27"/>
    </location>
</feature>
<evidence type="ECO:0000256" key="1">
    <source>
        <dbReference type="SAM" id="SignalP"/>
    </source>
</evidence>
<evidence type="ECO:0000313" key="2">
    <source>
        <dbReference type="EMBL" id="OCF29645.1"/>
    </source>
</evidence>
<dbReference type="GeneID" id="30205554"/>
<evidence type="ECO:0000313" key="3">
    <source>
        <dbReference type="EMBL" id="WVW80482.1"/>
    </source>
</evidence>
<dbReference type="RefSeq" id="XP_019050715.1">
    <property type="nucleotide sequence ID" value="XM_019187837.1"/>
</dbReference>
<name>A0A1B9GFA1_9TREE</name>
<proteinExistence type="predicted"/>
<keyword evidence="4" id="KW-1185">Reference proteome</keyword>
<evidence type="ECO:0000313" key="4">
    <source>
        <dbReference type="Proteomes" id="UP000092730"/>
    </source>
</evidence>
<reference evidence="3" key="2">
    <citation type="submission" date="2013-07" db="EMBL/GenBank/DDBJ databases">
        <authorList>
            <consortium name="The Broad Institute Genome Sequencing Platform"/>
            <person name="Cuomo C."/>
            <person name="Litvintseva A."/>
            <person name="Chen Y."/>
            <person name="Heitman J."/>
            <person name="Sun S."/>
            <person name="Springer D."/>
            <person name="Dromer F."/>
            <person name="Young S.K."/>
            <person name="Zeng Q."/>
            <person name="Gargeya S."/>
            <person name="Fitzgerald M."/>
            <person name="Abouelleil A."/>
            <person name="Alvarado L."/>
            <person name="Berlin A.M."/>
            <person name="Chapman S.B."/>
            <person name="Dewar J."/>
            <person name="Goldberg J."/>
            <person name="Griggs A."/>
            <person name="Gujja S."/>
            <person name="Hansen M."/>
            <person name="Howarth C."/>
            <person name="Imamovic A."/>
            <person name="Larimer J."/>
            <person name="McCowan C."/>
            <person name="Murphy C."/>
            <person name="Pearson M."/>
            <person name="Priest M."/>
            <person name="Roberts A."/>
            <person name="Saif S."/>
            <person name="Shea T."/>
            <person name="Sykes S."/>
            <person name="Wortman J."/>
            <person name="Nusbaum C."/>
            <person name="Birren B."/>
        </authorList>
    </citation>
    <scope>NUCLEOTIDE SEQUENCE</scope>
    <source>
        <strain evidence="3">CBS 10118</strain>
    </source>
</reference>
<accession>A0A1B9GFA1</accession>
<dbReference type="EMBL" id="KI894018">
    <property type="protein sequence ID" value="OCF29645.1"/>
    <property type="molecule type" value="Genomic_DNA"/>
</dbReference>
<dbReference type="KEGG" id="kbi:30205554"/>
<keyword evidence="1" id="KW-0732">Signal</keyword>
<reference evidence="2" key="3">
    <citation type="submission" date="2014-01" db="EMBL/GenBank/DDBJ databases">
        <title>Evolution of pathogenesis and genome organization in the Tremellales.</title>
        <authorList>
            <person name="Cuomo C."/>
            <person name="Litvintseva A."/>
            <person name="Heitman J."/>
            <person name="Chen Y."/>
            <person name="Sun S."/>
            <person name="Springer D."/>
            <person name="Dromer F."/>
            <person name="Young S."/>
            <person name="Zeng Q."/>
            <person name="Chapman S."/>
            <person name="Gujja S."/>
            <person name="Saif S."/>
            <person name="Birren B."/>
        </authorList>
    </citation>
    <scope>NUCLEOTIDE SEQUENCE</scope>
    <source>
        <strain evidence="2">CBS 10118</strain>
    </source>
</reference>
<dbReference type="VEuPathDB" id="FungiDB:I302_01155"/>
<dbReference type="AlphaFoldDB" id="A0A1B9GFA1"/>
<dbReference type="EMBL" id="CP144541">
    <property type="protein sequence ID" value="WVW80482.1"/>
    <property type="molecule type" value="Genomic_DNA"/>
</dbReference>
<organism evidence="2">
    <name type="scientific">Kwoniella bestiolae CBS 10118</name>
    <dbReference type="NCBI Taxonomy" id="1296100"/>
    <lineage>
        <taxon>Eukaryota</taxon>
        <taxon>Fungi</taxon>
        <taxon>Dikarya</taxon>
        <taxon>Basidiomycota</taxon>
        <taxon>Agaricomycotina</taxon>
        <taxon>Tremellomycetes</taxon>
        <taxon>Tremellales</taxon>
        <taxon>Cryptococcaceae</taxon>
        <taxon>Kwoniella</taxon>
    </lineage>
</organism>
<reference evidence="2" key="1">
    <citation type="submission" date="2013-07" db="EMBL/GenBank/DDBJ databases">
        <title>The Genome Sequence of Cryptococcus bestiolae CBS10118.</title>
        <authorList>
            <consortium name="The Broad Institute Genome Sequencing Platform"/>
            <person name="Cuomo C."/>
            <person name="Litvintseva A."/>
            <person name="Chen Y."/>
            <person name="Heitman J."/>
            <person name="Sun S."/>
            <person name="Springer D."/>
            <person name="Dromer F."/>
            <person name="Young S.K."/>
            <person name="Zeng Q."/>
            <person name="Gargeya S."/>
            <person name="Fitzgerald M."/>
            <person name="Abouelleil A."/>
            <person name="Alvarado L."/>
            <person name="Berlin A.M."/>
            <person name="Chapman S.B."/>
            <person name="Dewar J."/>
            <person name="Goldberg J."/>
            <person name="Griggs A."/>
            <person name="Gujja S."/>
            <person name="Hansen M."/>
            <person name="Howarth C."/>
            <person name="Imamovic A."/>
            <person name="Larimer J."/>
            <person name="McCowan C."/>
            <person name="Murphy C."/>
            <person name="Pearson M."/>
            <person name="Priest M."/>
            <person name="Roberts A."/>
            <person name="Saif S."/>
            <person name="Shea T."/>
            <person name="Sykes S."/>
            <person name="Wortman J."/>
            <person name="Nusbaum C."/>
            <person name="Birren B."/>
        </authorList>
    </citation>
    <scope>NUCLEOTIDE SEQUENCE [LARGE SCALE GENOMIC DNA]</scope>
    <source>
        <strain evidence="2">CBS 10118</strain>
    </source>
</reference>
<protein>
    <submittedName>
        <fullName evidence="2">Uncharacterized protein</fullName>
    </submittedName>
</protein>